<evidence type="ECO:0000313" key="2">
    <source>
        <dbReference type="Proteomes" id="UP000276133"/>
    </source>
</evidence>
<comment type="caution">
    <text evidence="1">The sequence shown here is derived from an EMBL/GenBank/DDBJ whole genome shotgun (WGS) entry which is preliminary data.</text>
</comment>
<accession>A0A3M7PJW1</accession>
<protein>
    <submittedName>
        <fullName evidence="1">Uncharacterized protein</fullName>
    </submittedName>
</protein>
<dbReference type="AlphaFoldDB" id="A0A3M7PJW1"/>
<name>A0A3M7PJW1_BRAPC</name>
<dbReference type="Proteomes" id="UP000276133">
    <property type="component" value="Unassembled WGS sequence"/>
</dbReference>
<proteinExistence type="predicted"/>
<dbReference type="EMBL" id="REGN01010230">
    <property type="protein sequence ID" value="RMZ99411.1"/>
    <property type="molecule type" value="Genomic_DNA"/>
</dbReference>
<organism evidence="1 2">
    <name type="scientific">Brachionus plicatilis</name>
    <name type="common">Marine rotifer</name>
    <name type="synonym">Brachionus muelleri</name>
    <dbReference type="NCBI Taxonomy" id="10195"/>
    <lineage>
        <taxon>Eukaryota</taxon>
        <taxon>Metazoa</taxon>
        <taxon>Spiralia</taxon>
        <taxon>Gnathifera</taxon>
        <taxon>Rotifera</taxon>
        <taxon>Eurotatoria</taxon>
        <taxon>Monogononta</taxon>
        <taxon>Pseudotrocha</taxon>
        <taxon>Ploima</taxon>
        <taxon>Brachionidae</taxon>
        <taxon>Brachionus</taxon>
    </lineage>
</organism>
<reference evidence="1 2" key="1">
    <citation type="journal article" date="2018" name="Sci. Rep.">
        <title>Genomic signatures of local adaptation to the degree of environmental predictability in rotifers.</title>
        <authorList>
            <person name="Franch-Gras L."/>
            <person name="Hahn C."/>
            <person name="Garcia-Roger E.M."/>
            <person name="Carmona M.J."/>
            <person name="Serra M."/>
            <person name="Gomez A."/>
        </authorList>
    </citation>
    <scope>NUCLEOTIDE SEQUENCE [LARGE SCALE GENOMIC DNA]</scope>
    <source>
        <strain evidence="1">HYR1</strain>
    </source>
</reference>
<gene>
    <name evidence="1" type="ORF">BpHYR1_023285</name>
</gene>
<keyword evidence="2" id="KW-1185">Reference proteome</keyword>
<sequence>MRNLQKKALGSHTAVRKPLHNIKDKQKRYNWCIQRLNWTSNISPEVLYTKVKVEGQLVQKLIEPIPKRRKNKFFQKQLLDMSFQAELGMF</sequence>
<evidence type="ECO:0000313" key="1">
    <source>
        <dbReference type="EMBL" id="RMZ99411.1"/>
    </source>
</evidence>